<dbReference type="SUPFAM" id="SSF50978">
    <property type="entry name" value="WD40 repeat-like"/>
    <property type="match status" value="1"/>
</dbReference>
<keyword evidence="5" id="KW-0472">Membrane</keyword>
<feature type="repeat" description="WD" evidence="4">
    <location>
        <begin position="530"/>
        <end position="571"/>
    </location>
</feature>
<evidence type="ECO:0000313" key="7">
    <source>
        <dbReference type="EMBL" id="RCJ18912.1"/>
    </source>
</evidence>
<keyword evidence="5" id="KW-1133">Transmembrane helix</keyword>
<feature type="domain" description="WDR36/Utp21 N-terminal" evidence="6">
    <location>
        <begin position="321"/>
        <end position="561"/>
    </location>
</feature>
<dbReference type="SMART" id="SM00320">
    <property type="entry name" value="WD40"/>
    <property type="match status" value="7"/>
</dbReference>
<dbReference type="GO" id="GO:0000209">
    <property type="term" value="P:protein polyubiquitination"/>
    <property type="evidence" value="ECO:0007669"/>
    <property type="project" value="TreeGrafter"/>
</dbReference>
<dbReference type="Proteomes" id="UP000252107">
    <property type="component" value="Unassembled WGS sequence"/>
</dbReference>
<dbReference type="EMBL" id="LXQD01000344">
    <property type="protein sequence ID" value="RCJ18912.1"/>
    <property type="molecule type" value="Genomic_DNA"/>
</dbReference>
<evidence type="ECO:0000256" key="3">
    <source>
        <dbReference type="ARBA" id="ARBA00022786"/>
    </source>
</evidence>
<dbReference type="InterPro" id="IPR020472">
    <property type="entry name" value="WD40_PAC1"/>
</dbReference>
<feature type="transmembrane region" description="Helical" evidence="5">
    <location>
        <begin position="265"/>
        <end position="287"/>
    </location>
</feature>
<feature type="repeat" description="WD" evidence="4">
    <location>
        <begin position="446"/>
        <end position="487"/>
    </location>
</feature>
<dbReference type="Pfam" id="PF25171">
    <property type="entry name" value="Beta-prop_WDR36-Utp21_1st"/>
    <property type="match status" value="1"/>
</dbReference>
<keyword evidence="1 4" id="KW-0853">WD repeat</keyword>
<feature type="repeat" description="WD" evidence="4">
    <location>
        <begin position="488"/>
        <end position="529"/>
    </location>
</feature>
<dbReference type="Gene3D" id="2.130.10.10">
    <property type="entry name" value="YVTN repeat-like/Quinoprotein amine dehydrogenase"/>
    <property type="match status" value="2"/>
</dbReference>
<evidence type="ECO:0000256" key="5">
    <source>
        <dbReference type="SAM" id="Phobius"/>
    </source>
</evidence>
<dbReference type="InterPro" id="IPR015943">
    <property type="entry name" value="WD40/YVTN_repeat-like_dom_sf"/>
</dbReference>
<dbReference type="CDD" id="cd00200">
    <property type="entry name" value="WD40"/>
    <property type="match status" value="1"/>
</dbReference>
<dbReference type="InterPro" id="IPR036322">
    <property type="entry name" value="WD40_repeat_dom_sf"/>
</dbReference>
<keyword evidence="8" id="KW-1185">Reference proteome</keyword>
<name>A0A367Q721_9NOSO</name>
<protein>
    <recommendedName>
        <fullName evidence="6">WDR36/Utp21 N-terminal domain-containing protein</fullName>
    </recommendedName>
</protein>
<proteinExistence type="predicted"/>
<organism evidence="7 8">
    <name type="scientific">Nostoc minutum NIES-26</name>
    <dbReference type="NCBI Taxonomy" id="1844469"/>
    <lineage>
        <taxon>Bacteria</taxon>
        <taxon>Bacillati</taxon>
        <taxon>Cyanobacteriota</taxon>
        <taxon>Cyanophyceae</taxon>
        <taxon>Nostocales</taxon>
        <taxon>Nostocaceae</taxon>
        <taxon>Nostoc</taxon>
    </lineage>
</organism>
<evidence type="ECO:0000259" key="6">
    <source>
        <dbReference type="Pfam" id="PF25171"/>
    </source>
</evidence>
<dbReference type="PROSITE" id="PS50294">
    <property type="entry name" value="WD_REPEATS_REGION"/>
    <property type="match status" value="6"/>
</dbReference>
<dbReference type="PANTHER" id="PTHR15622">
    <property type="entry name" value="WD40 REPEAT PROTEIN"/>
    <property type="match status" value="1"/>
</dbReference>
<reference evidence="7" key="1">
    <citation type="submission" date="2016-04" db="EMBL/GenBank/DDBJ databases">
        <authorList>
            <person name="Tabuchi Yagui T.R."/>
        </authorList>
    </citation>
    <scope>NUCLEOTIDE SEQUENCE [LARGE SCALE GENOMIC DNA]</scope>
    <source>
        <strain evidence="7">NIES-26</strain>
    </source>
</reference>
<gene>
    <name evidence="7" type="ORF">A6770_32465</name>
</gene>
<keyword evidence="2" id="KW-0677">Repeat</keyword>
<evidence type="ECO:0000256" key="2">
    <source>
        <dbReference type="ARBA" id="ARBA00022737"/>
    </source>
</evidence>
<comment type="caution">
    <text evidence="7">The sequence shown here is derived from an EMBL/GenBank/DDBJ whole genome shotgun (WGS) entry which is preliminary data.</text>
</comment>
<dbReference type="PANTHER" id="PTHR15622:SF2">
    <property type="entry name" value="U4_U6 SMALL NUCLEAR RIBONUCLEOPROTEIN PRP4"/>
    <property type="match status" value="1"/>
</dbReference>
<evidence type="ECO:0000256" key="1">
    <source>
        <dbReference type="ARBA" id="ARBA00022574"/>
    </source>
</evidence>
<dbReference type="PRINTS" id="PR00320">
    <property type="entry name" value="GPROTEINBRPT"/>
</dbReference>
<dbReference type="AlphaFoldDB" id="A0A367Q721"/>
<accession>A0A367Q721</accession>
<feature type="repeat" description="WD" evidence="4">
    <location>
        <begin position="321"/>
        <end position="356"/>
    </location>
</feature>
<feature type="repeat" description="WD" evidence="4">
    <location>
        <begin position="362"/>
        <end position="403"/>
    </location>
</feature>
<keyword evidence="5" id="KW-0812">Transmembrane</keyword>
<feature type="repeat" description="WD" evidence="4">
    <location>
        <begin position="404"/>
        <end position="445"/>
    </location>
</feature>
<dbReference type="Pfam" id="PF00400">
    <property type="entry name" value="WD40"/>
    <property type="match status" value="1"/>
</dbReference>
<dbReference type="InterPro" id="IPR059157">
    <property type="entry name" value="WDR36-Utp21_N"/>
</dbReference>
<dbReference type="PROSITE" id="PS50082">
    <property type="entry name" value="WD_REPEATS_2"/>
    <property type="match status" value="7"/>
</dbReference>
<dbReference type="InterPro" id="IPR019775">
    <property type="entry name" value="WD40_repeat_CS"/>
</dbReference>
<dbReference type="InterPro" id="IPR051983">
    <property type="entry name" value="WSB_SOCS-box_domain"/>
</dbReference>
<evidence type="ECO:0000313" key="8">
    <source>
        <dbReference type="Proteomes" id="UP000252107"/>
    </source>
</evidence>
<sequence>MSQLFGQLIYTSFAGVGFTVLKSAEVPPEVQQFFLQQIVYQYWDAYAPPSIAYKAIYLHQISSDQTLFGWLYNDGFDDFGRAHVPYFICYYFAGKLQPSLLNNIFNCLQIGTASQVDREVLPDFIETIFITDFNKYTSVRDGIAVSSEVCEQSNIALAQGNLLNLFISNHAEVKFVKTTQMPKASAKNEAKVSNFKRNIVKTQIQSVPTQIQKVHTQIQNVKTQIQGENKKYQVEDYRQIILAKAALSETTGKGMEAIFNFDNSFIWGCTVGIASLFVLMFGSFYIFRLMTLPVIDPETTMHVSITPNIQKIGNINLTKTLTGHTDAVWSVVVSKDGKTVVSGDEDWKIKVWNLETNIEDNLIGHTATIRSLVLTDNDKTLISGSDDGKIKIWDLQKNQLVNTLFECNNPIWSVAITPDGSTIISGNEIGELRFWNFHTGKLLRTNQGHRGRIFTVAINPDAQVLASGGIDKKIKIWNLKTGALIRTISSHTNAVRSLTFSPDGQYLASGSWDKTIKVWNWQTGELFQNLEGHAGRVVSVNFSRDGKYLVSGGLDNKVKVWDLQSGKLLHTLSNHSDWVLGVATNSDKIVSASKDKTVKVWNFSD</sequence>
<feature type="repeat" description="WD" evidence="4">
    <location>
        <begin position="572"/>
        <end position="605"/>
    </location>
</feature>
<evidence type="ECO:0000256" key="4">
    <source>
        <dbReference type="PROSITE-ProRule" id="PRU00221"/>
    </source>
</evidence>
<dbReference type="InterPro" id="IPR001680">
    <property type="entry name" value="WD40_rpt"/>
</dbReference>
<dbReference type="PROSITE" id="PS00678">
    <property type="entry name" value="WD_REPEATS_1"/>
    <property type="match status" value="5"/>
</dbReference>
<keyword evidence="3" id="KW-0833">Ubl conjugation pathway</keyword>